<sequence>MEKNCKLQTRKQENIVNDIDNKKILQGTSSLDIKTNDYKSISDYGKPQSSKYIIDIKKRTSLKSLEETLVETNSLNSQDSNIQKKIVTTWKMACDKTKGRTKELLKKWRTMPENNDIQLSTQQFEIMPEQQHKWSVHIWATWVKRYSLEDENLMPDQLESNSK</sequence>
<evidence type="ECO:0000313" key="1">
    <source>
        <dbReference type="EMBL" id="JAS23767.1"/>
    </source>
</evidence>
<accession>A0A1B6DDI9</accession>
<dbReference type="AlphaFoldDB" id="A0A1B6DDI9"/>
<protein>
    <submittedName>
        <fullName evidence="1">Uncharacterized protein</fullName>
    </submittedName>
</protein>
<organism evidence="1">
    <name type="scientific">Clastoptera arizonana</name>
    <name type="common">Arizona spittle bug</name>
    <dbReference type="NCBI Taxonomy" id="38151"/>
    <lineage>
        <taxon>Eukaryota</taxon>
        <taxon>Metazoa</taxon>
        <taxon>Ecdysozoa</taxon>
        <taxon>Arthropoda</taxon>
        <taxon>Hexapoda</taxon>
        <taxon>Insecta</taxon>
        <taxon>Pterygota</taxon>
        <taxon>Neoptera</taxon>
        <taxon>Paraneoptera</taxon>
        <taxon>Hemiptera</taxon>
        <taxon>Auchenorrhyncha</taxon>
        <taxon>Cercopoidea</taxon>
        <taxon>Clastopteridae</taxon>
        <taxon>Clastoptera</taxon>
    </lineage>
</organism>
<reference evidence="1" key="1">
    <citation type="submission" date="2015-12" db="EMBL/GenBank/DDBJ databases">
        <title>De novo transcriptome assembly of four potential Pierce s Disease insect vectors from Arizona vineyards.</title>
        <authorList>
            <person name="Tassone E.E."/>
        </authorList>
    </citation>
    <scope>NUCLEOTIDE SEQUENCE</scope>
</reference>
<gene>
    <name evidence="1" type="ORF">g.45276</name>
</gene>
<proteinExistence type="predicted"/>
<name>A0A1B6DDI9_9HEMI</name>
<feature type="non-terminal residue" evidence="1">
    <location>
        <position position="163"/>
    </location>
</feature>
<dbReference type="EMBL" id="GEDC01013531">
    <property type="protein sequence ID" value="JAS23767.1"/>
    <property type="molecule type" value="Transcribed_RNA"/>
</dbReference>